<accession>A0A166Z6T7</accession>
<reference evidence="1 2" key="1">
    <citation type="submission" date="2013-07" db="EMBL/GenBank/DDBJ databases">
        <title>Comparative Genomic and Metabolomic Analysis of Twelve Strains of Pseudoalteromonas luteoviolacea.</title>
        <authorList>
            <person name="Vynne N.G."/>
            <person name="Mansson M."/>
            <person name="Gram L."/>
        </authorList>
    </citation>
    <scope>NUCLEOTIDE SEQUENCE [LARGE SCALE GENOMIC DNA]</scope>
    <source>
        <strain evidence="1 2">NCIMB 1942</strain>
    </source>
</reference>
<dbReference type="AlphaFoldDB" id="A0A166Z6T7"/>
<dbReference type="RefSeq" id="WP_063378711.1">
    <property type="nucleotide sequence ID" value="NZ_AUXT01000199.1"/>
</dbReference>
<protein>
    <submittedName>
        <fullName evidence="1">Tail protein</fullName>
    </submittedName>
</protein>
<name>A0A166Z6T7_9GAMM</name>
<dbReference type="Pfam" id="PF09684">
    <property type="entry name" value="Tail_P2_I"/>
    <property type="match status" value="1"/>
</dbReference>
<organism evidence="1 2">
    <name type="scientific">Pseudoalteromonas luteoviolacea NCIMB 1942</name>
    <dbReference type="NCBI Taxonomy" id="1365253"/>
    <lineage>
        <taxon>Bacteria</taxon>
        <taxon>Pseudomonadati</taxon>
        <taxon>Pseudomonadota</taxon>
        <taxon>Gammaproteobacteria</taxon>
        <taxon>Alteromonadales</taxon>
        <taxon>Pseudoalteromonadaceae</taxon>
        <taxon>Pseudoalteromonas</taxon>
    </lineage>
</organism>
<dbReference type="NCBIfam" id="TIGR01634">
    <property type="entry name" value="tail_P2_I"/>
    <property type="match status" value="1"/>
</dbReference>
<evidence type="ECO:0000313" key="2">
    <source>
        <dbReference type="Proteomes" id="UP000076587"/>
    </source>
</evidence>
<dbReference type="InterPro" id="IPR006521">
    <property type="entry name" value="Tail_protein_I"/>
</dbReference>
<dbReference type="OrthoDB" id="90759at2"/>
<comment type="caution">
    <text evidence="1">The sequence shown here is derived from an EMBL/GenBank/DDBJ whole genome shotgun (WGS) entry which is preliminary data.</text>
</comment>
<gene>
    <name evidence="1" type="ORF">N482_18070</name>
</gene>
<dbReference type="EMBL" id="AUXT01000199">
    <property type="protein sequence ID" value="KZN43998.1"/>
    <property type="molecule type" value="Genomic_DNA"/>
</dbReference>
<dbReference type="Proteomes" id="UP000076587">
    <property type="component" value="Unassembled WGS sequence"/>
</dbReference>
<dbReference type="PATRIC" id="fig|1365253.3.peg.4368"/>
<sequence>MQFFDSLLPPNATKLERELEQVIANAIDLEVHIQDLWDPYKCPFKLLPWLAWAYSVDHWEDSWPEHIKRAVVANSFDVHKHKGTPYALQRALDSLGIRTNMLEWWEANANGQPGTMKILAMLTENFTSDQNTLFTKEMLDMVTEAIRVHKRGSIHFELELGLAFEEQLAVGGVVNHGVGFTDLTANGAPLVPNDTFCSIHVHGLCHQTSFANHHCEFLAAQPEQLHSQLLVGGITNQITFSDITLKGVE</sequence>
<evidence type="ECO:0000313" key="1">
    <source>
        <dbReference type="EMBL" id="KZN43998.1"/>
    </source>
</evidence>
<proteinExistence type="predicted"/>